<dbReference type="PROSITE" id="PS01081">
    <property type="entry name" value="HTH_TETR_1"/>
    <property type="match status" value="1"/>
</dbReference>
<evidence type="ECO:0000256" key="1">
    <source>
        <dbReference type="ARBA" id="ARBA00023125"/>
    </source>
</evidence>
<dbReference type="SUPFAM" id="SSF48498">
    <property type="entry name" value="Tetracyclin repressor-like, C-terminal domain"/>
    <property type="match status" value="1"/>
</dbReference>
<dbReference type="SUPFAM" id="SSF46689">
    <property type="entry name" value="Homeodomain-like"/>
    <property type="match status" value="1"/>
</dbReference>
<reference evidence="4 5" key="1">
    <citation type="submission" date="2018-11" db="EMBL/GenBank/DDBJ databases">
        <title>Genomic Encyclopedia of Type Strains, Phase IV (KMG-IV): sequencing the most valuable type-strain genomes for metagenomic binning, comparative biology and taxonomic classification.</title>
        <authorList>
            <person name="Goeker M."/>
        </authorList>
    </citation>
    <scope>NUCLEOTIDE SEQUENCE [LARGE SCALE GENOMIC DNA]</scope>
    <source>
        <strain evidence="4 5">DSM 25797</strain>
    </source>
</reference>
<dbReference type="InterPro" id="IPR036271">
    <property type="entry name" value="Tet_transcr_reg_TetR-rel_C_sf"/>
</dbReference>
<dbReference type="InterPro" id="IPR023772">
    <property type="entry name" value="DNA-bd_HTH_TetR-type_CS"/>
</dbReference>
<sequence length="194" mass="22983">MMNAMTTPQNEVALRILKAADELMAKVGMHNISTHKIAKEAGVSVGTIYLYFKDKDDLLNKLVVYLFESYQQYIQELYDPRRDLFEQYQIFWRFSFEFMRENPNVLSNWYQYQSLPGYRELMQSCMARDDLVWSRFIKAGQTQGIIANLDAHLMFVMTIKVAWEVIQLQAMLDKTYSDEEIDQIIQRTWKAMTI</sequence>
<keyword evidence="5" id="KW-1185">Reference proteome</keyword>
<evidence type="ECO:0000256" key="2">
    <source>
        <dbReference type="PROSITE-ProRule" id="PRU00335"/>
    </source>
</evidence>
<dbReference type="Gene3D" id="1.10.357.10">
    <property type="entry name" value="Tetracycline Repressor, domain 2"/>
    <property type="match status" value="1"/>
</dbReference>
<dbReference type="Pfam" id="PF00440">
    <property type="entry name" value="TetR_N"/>
    <property type="match status" value="1"/>
</dbReference>
<gene>
    <name evidence="4" type="ORF">EDC49_0454</name>
</gene>
<accession>A0ABX9XUF8</accession>
<dbReference type="InterPro" id="IPR009057">
    <property type="entry name" value="Homeodomain-like_sf"/>
</dbReference>
<dbReference type="EMBL" id="RKQT01000001">
    <property type="protein sequence ID" value="RPE96073.1"/>
    <property type="molecule type" value="Genomic_DNA"/>
</dbReference>
<organism evidence="4 5">
    <name type="scientific">Frederiksenia canicola</name>
    <dbReference type="NCBI Taxonomy" id="123824"/>
    <lineage>
        <taxon>Bacteria</taxon>
        <taxon>Pseudomonadati</taxon>
        <taxon>Pseudomonadota</taxon>
        <taxon>Gammaproteobacteria</taxon>
        <taxon>Pasteurellales</taxon>
        <taxon>Pasteurellaceae</taxon>
        <taxon>Frederiksenia</taxon>
    </lineage>
</organism>
<dbReference type="RefSeq" id="WP_236941003.1">
    <property type="nucleotide sequence ID" value="NZ_CP015029.1"/>
</dbReference>
<comment type="caution">
    <text evidence="4">The sequence shown here is derived from an EMBL/GenBank/DDBJ whole genome shotgun (WGS) entry which is preliminary data.</text>
</comment>
<evidence type="ECO:0000259" key="3">
    <source>
        <dbReference type="PROSITE" id="PS50977"/>
    </source>
</evidence>
<dbReference type="PANTHER" id="PTHR30055">
    <property type="entry name" value="HTH-TYPE TRANSCRIPTIONAL REGULATOR RUTR"/>
    <property type="match status" value="1"/>
</dbReference>
<evidence type="ECO:0000313" key="5">
    <source>
        <dbReference type="Proteomes" id="UP000276901"/>
    </source>
</evidence>
<protein>
    <submittedName>
        <fullName evidence="4">TetR family transcriptional regulator</fullName>
    </submittedName>
</protein>
<evidence type="ECO:0000313" key="4">
    <source>
        <dbReference type="EMBL" id="RPE96073.1"/>
    </source>
</evidence>
<feature type="DNA-binding region" description="H-T-H motif" evidence="2">
    <location>
        <begin position="33"/>
        <end position="52"/>
    </location>
</feature>
<dbReference type="PROSITE" id="PS50977">
    <property type="entry name" value="HTH_TETR_2"/>
    <property type="match status" value="1"/>
</dbReference>
<feature type="domain" description="HTH tetR-type" evidence="3">
    <location>
        <begin position="10"/>
        <end position="70"/>
    </location>
</feature>
<dbReference type="PRINTS" id="PR00455">
    <property type="entry name" value="HTHTETR"/>
</dbReference>
<dbReference type="InterPro" id="IPR050109">
    <property type="entry name" value="HTH-type_TetR-like_transc_reg"/>
</dbReference>
<dbReference type="Pfam" id="PF22604">
    <property type="entry name" value="TetR_HI_0893_C"/>
    <property type="match status" value="1"/>
</dbReference>
<dbReference type="PANTHER" id="PTHR30055:SF207">
    <property type="entry name" value="HTH-TYPE TRANSCRIPTIONAL REPRESSOR FATR"/>
    <property type="match status" value="1"/>
</dbReference>
<name>A0ABX9XUF8_9PAST</name>
<dbReference type="Proteomes" id="UP000276901">
    <property type="component" value="Unassembled WGS sequence"/>
</dbReference>
<dbReference type="InterPro" id="IPR001647">
    <property type="entry name" value="HTH_TetR"/>
</dbReference>
<dbReference type="InterPro" id="IPR054422">
    <property type="entry name" value="TetR-like_HI_0893_C"/>
</dbReference>
<proteinExistence type="predicted"/>
<keyword evidence="1 2" id="KW-0238">DNA-binding</keyword>